<dbReference type="NCBIfam" id="TIGR01662">
    <property type="entry name" value="HAD-SF-IIIA"/>
    <property type="match status" value="1"/>
</dbReference>
<dbReference type="GO" id="GO:0006281">
    <property type="term" value="P:DNA repair"/>
    <property type="evidence" value="ECO:0007669"/>
    <property type="project" value="UniProtKB-KW"/>
</dbReference>
<dbReference type="InterPro" id="IPR006551">
    <property type="entry name" value="Polynucleotide_phosphatase"/>
</dbReference>
<comment type="subcellular location">
    <subcellularLocation>
        <location evidence="1">Nucleus</location>
    </subcellularLocation>
</comment>
<comment type="caution">
    <text evidence="7">The sequence shown here is derived from an EMBL/GenBank/DDBJ whole genome shotgun (WGS) entry which is preliminary data.</text>
</comment>
<evidence type="ECO:0000256" key="3">
    <source>
        <dbReference type="ARBA" id="ARBA00022801"/>
    </source>
</evidence>
<dbReference type="GO" id="GO:0016787">
    <property type="term" value="F:hydrolase activity"/>
    <property type="evidence" value="ECO:0007669"/>
    <property type="project" value="UniProtKB-KW"/>
</dbReference>
<dbReference type="InterPro" id="IPR013954">
    <property type="entry name" value="PNK3P"/>
</dbReference>
<sequence>MIILRRMSTKCYLQCCLNESKKIILPENETVILGRNIFTALEDPHLSRKHLECTAKFNPNQLIVKPIGKCYSGCNGYALMMNETYHLKNDDMLELRLGFHKFVIVFENDGVNSPEPVEKKPKYSIFNMMEKHKMNPSYGGDSKGKWESISNEELLIFTPENCTPQTCIASFDMDGTIIKTKSGARFPKDKDDWEINFNVVPKILRELYEKDHKIVFFTNQSGVGRDKDKIRDFKQKVENIIKTLSIPIQVFIALGKGIYRKPVTGMWNVLSGIKNEDVEIDINKSFYVGDAAGREKDWAPKKKKDHSMADRLFALNVGLKFHTPEEYFLKSSKNPFKMPVFDPRKLTSVEYPNYKSNKHDIILMVGSQGSGKSHFCKTELIPNGYVHINRDSLKSWEKCVLMLEQCIGKKKNAVIDNTNPDKASRKKYIDIAKKHGVQCRCLVMSTSFEHCKHNNKFRGLSDKTHEVIGDMLLYTFRKILNHLKCPKGLVKL</sequence>
<dbReference type="InterPro" id="IPR036412">
    <property type="entry name" value="HAD-like_sf"/>
</dbReference>
<keyword evidence="5" id="KW-0539">Nucleus</keyword>
<protein>
    <recommendedName>
        <fullName evidence="6">PNK FHA domain-containing protein</fullName>
    </recommendedName>
</protein>
<dbReference type="AlphaFoldDB" id="A0ABD2N7T9"/>
<dbReference type="PANTHER" id="PTHR12083">
    <property type="entry name" value="BIFUNCTIONAL POLYNUCLEOTIDE PHOSPHATASE/KINASE"/>
    <property type="match status" value="1"/>
</dbReference>
<evidence type="ECO:0000256" key="1">
    <source>
        <dbReference type="ARBA" id="ARBA00004123"/>
    </source>
</evidence>
<dbReference type="Pfam" id="PF08645">
    <property type="entry name" value="PNK3P"/>
    <property type="match status" value="1"/>
</dbReference>
<dbReference type="InterPro" id="IPR023214">
    <property type="entry name" value="HAD_sf"/>
</dbReference>
<gene>
    <name evidence="7" type="ORF">HHI36_015691</name>
</gene>
<dbReference type="InterPro" id="IPR008984">
    <property type="entry name" value="SMAD_FHA_dom_sf"/>
</dbReference>
<evidence type="ECO:0000256" key="2">
    <source>
        <dbReference type="ARBA" id="ARBA00022763"/>
    </source>
</evidence>
<keyword evidence="2" id="KW-0227">DNA damage</keyword>
<dbReference type="InterPro" id="IPR041388">
    <property type="entry name" value="FHA_2"/>
</dbReference>
<organism evidence="7 8">
    <name type="scientific">Cryptolaemus montrouzieri</name>
    <dbReference type="NCBI Taxonomy" id="559131"/>
    <lineage>
        <taxon>Eukaryota</taxon>
        <taxon>Metazoa</taxon>
        <taxon>Ecdysozoa</taxon>
        <taxon>Arthropoda</taxon>
        <taxon>Hexapoda</taxon>
        <taxon>Insecta</taxon>
        <taxon>Pterygota</taxon>
        <taxon>Neoptera</taxon>
        <taxon>Endopterygota</taxon>
        <taxon>Coleoptera</taxon>
        <taxon>Polyphaga</taxon>
        <taxon>Cucujiformia</taxon>
        <taxon>Coccinelloidea</taxon>
        <taxon>Coccinellidae</taxon>
        <taxon>Scymninae</taxon>
        <taxon>Scymnini</taxon>
        <taxon>Cryptolaemus</taxon>
    </lineage>
</organism>
<dbReference type="Pfam" id="PF17913">
    <property type="entry name" value="FHA_2"/>
    <property type="match status" value="1"/>
</dbReference>
<dbReference type="CDD" id="cd22671">
    <property type="entry name" value="FHA_APTX-like"/>
    <property type="match status" value="1"/>
</dbReference>
<dbReference type="FunFam" id="3.40.50.1000:FF:000078">
    <property type="entry name" value="Bifunctional polynucleotide phosphatase/kinase"/>
    <property type="match status" value="1"/>
</dbReference>
<dbReference type="EMBL" id="JABFTP020000062">
    <property type="protein sequence ID" value="KAL3274286.1"/>
    <property type="molecule type" value="Genomic_DNA"/>
</dbReference>
<dbReference type="SUPFAM" id="SSF52540">
    <property type="entry name" value="P-loop containing nucleoside triphosphate hydrolases"/>
    <property type="match status" value="1"/>
</dbReference>
<dbReference type="FunFam" id="3.40.50.300:FF:000737">
    <property type="entry name" value="Bifunctional polynucleotide phosphatase/kinase"/>
    <property type="match status" value="1"/>
</dbReference>
<dbReference type="Gene3D" id="3.40.50.1000">
    <property type="entry name" value="HAD superfamily/HAD-like"/>
    <property type="match status" value="1"/>
</dbReference>
<dbReference type="InterPro" id="IPR006549">
    <property type="entry name" value="HAD-SF_hydro_IIIA"/>
</dbReference>
<accession>A0ABD2N7T9</accession>
<proteinExistence type="predicted"/>
<dbReference type="Gene3D" id="2.60.200.20">
    <property type="match status" value="1"/>
</dbReference>
<dbReference type="PANTHER" id="PTHR12083:SF9">
    <property type="entry name" value="BIFUNCTIONAL POLYNUCLEOTIDE PHOSPHATASE_KINASE"/>
    <property type="match status" value="1"/>
</dbReference>
<keyword evidence="8" id="KW-1185">Reference proteome</keyword>
<evidence type="ECO:0000313" key="8">
    <source>
        <dbReference type="Proteomes" id="UP001516400"/>
    </source>
</evidence>
<keyword evidence="3" id="KW-0378">Hydrolase</keyword>
<dbReference type="GO" id="GO:0005634">
    <property type="term" value="C:nucleus"/>
    <property type="evidence" value="ECO:0007669"/>
    <property type="project" value="UniProtKB-SubCell"/>
</dbReference>
<keyword evidence="4" id="KW-0234">DNA repair</keyword>
<dbReference type="NCBIfam" id="TIGR01664">
    <property type="entry name" value="DNA-3'-Pase"/>
    <property type="match status" value="1"/>
</dbReference>
<evidence type="ECO:0000313" key="7">
    <source>
        <dbReference type="EMBL" id="KAL3274286.1"/>
    </source>
</evidence>
<dbReference type="InterPro" id="IPR027417">
    <property type="entry name" value="P-loop_NTPase"/>
</dbReference>
<dbReference type="SUPFAM" id="SSF56784">
    <property type="entry name" value="HAD-like"/>
    <property type="match status" value="1"/>
</dbReference>
<evidence type="ECO:0000256" key="5">
    <source>
        <dbReference type="ARBA" id="ARBA00023242"/>
    </source>
</evidence>
<reference evidence="7 8" key="1">
    <citation type="journal article" date="2021" name="BMC Biol.">
        <title>Horizontally acquired antibacterial genes associated with adaptive radiation of ladybird beetles.</title>
        <authorList>
            <person name="Li H.S."/>
            <person name="Tang X.F."/>
            <person name="Huang Y.H."/>
            <person name="Xu Z.Y."/>
            <person name="Chen M.L."/>
            <person name="Du X.Y."/>
            <person name="Qiu B.Y."/>
            <person name="Chen P.T."/>
            <person name="Zhang W."/>
            <person name="Slipinski A."/>
            <person name="Escalona H.E."/>
            <person name="Waterhouse R.M."/>
            <person name="Zwick A."/>
            <person name="Pang H."/>
        </authorList>
    </citation>
    <scope>NUCLEOTIDE SEQUENCE [LARGE SCALE GENOMIC DNA]</scope>
    <source>
        <strain evidence="7">SYSU2018</strain>
    </source>
</reference>
<dbReference type="Gene3D" id="3.40.50.300">
    <property type="entry name" value="P-loop containing nucleotide triphosphate hydrolases"/>
    <property type="match status" value="1"/>
</dbReference>
<evidence type="ECO:0000259" key="6">
    <source>
        <dbReference type="Pfam" id="PF17913"/>
    </source>
</evidence>
<name>A0ABD2N7T9_9CUCU</name>
<feature type="domain" description="PNK FHA" evidence="6">
    <location>
        <begin position="11"/>
        <end position="79"/>
    </location>
</feature>
<dbReference type="Pfam" id="PF13671">
    <property type="entry name" value="AAA_33"/>
    <property type="match status" value="1"/>
</dbReference>
<dbReference type="Proteomes" id="UP001516400">
    <property type="component" value="Unassembled WGS sequence"/>
</dbReference>
<dbReference type="SUPFAM" id="SSF49879">
    <property type="entry name" value="SMAD/FHA domain"/>
    <property type="match status" value="1"/>
</dbReference>
<dbReference type="CDD" id="cd01625">
    <property type="entry name" value="HAD_PNP"/>
    <property type="match status" value="1"/>
</dbReference>
<evidence type="ECO:0000256" key="4">
    <source>
        <dbReference type="ARBA" id="ARBA00023204"/>
    </source>
</evidence>